<dbReference type="EMBL" id="UXUI01007682">
    <property type="protein sequence ID" value="VDD88638.1"/>
    <property type="molecule type" value="Genomic_DNA"/>
</dbReference>
<dbReference type="PANTHER" id="PTHR14907:SF2">
    <property type="entry name" value="SUPPRESSOR APC DOMAIN-CONTAINING PROTEIN 2"/>
    <property type="match status" value="1"/>
</dbReference>
<name>A0A0N4V259_ENTVE</name>
<feature type="coiled-coil region" evidence="1">
    <location>
        <begin position="60"/>
        <end position="112"/>
    </location>
</feature>
<gene>
    <name evidence="2" type="ORF">EVEC_LOCUS3780</name>
</gene>
<reference evidence="2 3" key="2">
    <citation type="submission" date="2018-10" db="EMBL/GenBank/DDBJ databases">
        <authorList>
            <consortium name="Pathogen Informatics"/>
        </authorList>
    </citation>
    <scope>NUCLEOTIDE SEQUENCE [LARGE SCALE GENOMIC DNA]</scope>
</reference>
<evidence type="ECO:0000313" key="4">
    <source>
        <dbReference type="WBParaSite" id="EVEC_0000407201-mRNA-1"/>
    </source>
</evidence>
<evidence type="ECO:0000313" key="3">
    <source>
        <dbReference type="Proteomes" id="UP000274131"/>
    </source>
</evidence>
<organism evidence="4">
    <name type="scientific">Enterobius vermicularis</name>
    <name type="common">Human pinworm</name>
    <dbReference type="NCBI Taxonomy" id="51028"/>
    <lineage>
        <taxon>Eukaryota</taxon>
        <taxon>Metazoa</taxon>
        <taxon>Ecdysozoa</taxon>
        <taxon>Nematoda</taxon>
        <taxon>Chromadorea</taxon>
        <taxon>Rhabditida</taxon>
        <taxon>Spirurina</taxon>
        <taxon>Oxyuridomorpha</taxon>
        <taxon>Oxyuroidea</taxon>
        <taxon>Oxyuridae</taxon>
        <taxon>Enterobius</taxon>
    </lineage>
</organism>
<keyword evidence="3" id="KW-1185">Reference proteome</keyword>
<accession>A0A0N4V259</accession>
<dbReference type="InterPro" id="IPR026828">
    <property type="entry name" value="SAPC2_1/2"/>
</dbReference>
<protein>
    <submittedName>
        <fullName evidence="4">Dystrobrevin alpha</fullName>
    </submittedName>
</protein>
<dbReference type="Proteomes" id="UP000274131">
    <property type="component" value="Unassembled WGS sequence"/>
</dbReference>
<dbReference type="AlphaFoldDB" id="A0A0N4V259"/>
<reference evidence="4" key="1">
    <citation type="submission" date="2017-02" db="UniProtKB">
        <authorList>
            <consortium name="WormBaseParasite"/>
        </authorList>
    </citation>
    <scope>IDENTIFICATION</scope>
</reference>
<dbReference type="PANTHER" id="PTHR14907">
    <property type="entry name" value="FI14130P"/>
    <property type="match status" value="1"/>
</dbReference>
<keyword evidence="1" id="KW-0175">Coiled coil</keyword>
<dbReference type="OrthoDB" id="10035013at2759"/>
<evidence type="ECO:0000313" key="2">
    <source>
        <dbReference type="EMBL" id="VDD88638.1"/>
    </source>
</evidence>
<proteinExistence type="predicted"/>
<evidence type="ECO:0000256" key="1">
    <source>
        <dbReference type="SAM" id="Coils"/>
    </source>
</evidence>
<dbReference type="WBParaSite" id="EVEC_0000407201-mRNA-1">
    <property type="protein sequence ID" value="EVEC_0000407201-mRNA-1"/>
    <property type="gene ID" value="EVEC_0000407201"/>
</dbReference>
<sequence>MLHEIVEPAVHEQKLNFLRAHATELNRRIISLMESSDRGFPTHINLQVRTQLPQPDDSRAQQLEKQNKLLYQELAEKDRVIEALRRENAEAIENYEELKKLHQQKIAAVSSRPAAMVRPALHQKIAYKQAPSPIKIHDTLM</sequence>